<feature type="transmembrane region" description="Helical" evidence="8">
    <location>
        <begin position="82"/>
        <end position="101"/>
    </location>
</feature>
<dbReference type="NCBIfam" id="TIGR01726">
    <property type="entry name" value="HEQRo_perm_3TM"/>
    <property type="match status" value="1"/>
</dbReference>
<keyword evidence="6 8" id="KW-1133">Transmembrane helix</keyword>
<keyword evidence="3" id="KW-1003">Cell membrane</keyword>
<accession>X1ID90</accession>
<keyword evidence="4 8" id="KW-0812">Transmembrane</keyword>
<evidence type="ECO:0000256" key="2">
    <source>
        <dbReference type="ARBA" id="ARBA00022448"/>
    </source>
</evidence>
<evidence type="ECO:0000256" key="1">
    <source>
        <dbReference type="ARBA" id="ARBA00004651"/>
    </source>
</evidence>
<evidence type="ECO:0000256" key="3">
    <source>
        <dbReference type="ARBA" id="ARBA00022475"/>
    </source>
</evidence>
<keyword evidence="2" id="KW-0813">Transport</keyword>
<dbReference type="GO" id="GO:0043190">
    <property type="term" value="C:ATP-binding cassette (ABC) transporter complex"/>
    <property type="evidence" value="ECO:0007669"/>
    <property type="project" value="InterPro"/>
</dbReference>
<dbReference type="Gene3D" id="1.10.3720.10">
    <property type="entry name" value="MetI-like"/>
    <property type="match status" value="1"/>
</dbReference>
<dbReference type="AlphaFoldDB" id="X1ID90"/>
<dbReference type="PROSITE" id="PS50928">
    <property type="entry name" value="ABC_TM1"/>
    <property type="match status" value="1"/>
</dbReference>
<evidence type="ECO:0000259" key="9">
    <source>
        <dbReference type="PROSITE" id="PS50928"/>
    </source>
</evidence>
<dbReference type="InterPro" id="IPR010065">
    <property type="entry name" value="AA_ABC_transptr_permease_3TM"/>
</dbReference>
<dbReference type="InterPro" id="IPR000515">
    <property type="entry name" value="MetI-like"/>
</dbReference>
<dbReference type="PANTHER" id="PTHR30614:SF0">
    <property type="entry name" value="L-CYSTINE TRANSPORT SYSTEM PERMEASE PROTEIN TCYL"/>
    <property type="match status" value="1"/>
</dbReference>
<name>X1ID90_9ZZZZ</name>
<evidence type="ECO:0000256" key="8">
    <source>
        <dbReference type="SAM" id="Phobius"/>
    </source>
</evidence>
<keyword evidence="7 8" id="KW-0472">Membrane</keyword>
<keyword evidence="5" id="KW-0029">Amino-acid transport</keyword>
<dbReference type="InterPro" id="IPR035906">
    <property type="entry name" value="MetI-like_sf"/>
</dbReference>
<gene>
    <name evidence="10" type="ORF">S03H2_30347</name>
</gene>
<evidence type="ECO:0000256" key="5">
    <source>
        <dbReference type="ARBA" id="ARBA00022970"/>
    </source>
</evidence>
<dbReference type="GO" id="GO:0006865">
    <property type="term" value="P:amino acid transport"/>
    <property type="evidence" value="ECO:0007669"/>
    <property type="project" value="UniProtKB-KW"/>
</dbReference>
<comment type="caution">
    <text evidence="10">The sequence shown here is derived from an EMBL/GenBank/DDBJ whole genome shotgun (WGS) entry which is preliminary data.</text>
</comment>
<dbReference type="PANTHER" id="PTHR30614">
    <property type="entry name" value="MEMBRANE COMPONENT OF AMINO ACID ABC TRANSPORTER"/>
    <property type="match status" value="1"/>
</dbReference>
<evidence type="ECO:0000256" key="6">
    <source>
        <dbReference type="ARBA" id="ARBA00022989"/>
    </source>
</evidence>
<organism evidence="10">
    <name type="scientific">marine sediment metagenome</name>
    <dbReference type="NCBI Taxonomy" id="412755"/>
    <lineage>
        <taxon>unclassified sequences</taxon>
        <taxon>metagenomes</taxon>
        <taxon>ecological metagenomes</taxon>
    </lineage>
</organism>
<dbReference type="SUPFAM" id="SSF161098">
    <property type="entry name" value="MetI-like"/>
    <property type="match status" value="1"/>
</dbReference>
<evidence type="ECO:0000256" key="7">
    <source>
        <dbReference type="ARBA" id="ARBA00023136"/>
    </source>
</evidence>
<evidence type="ECO:0000256" key="4">
    <source>
        <dbReference type="ARBA" id="ARBA00022692"/>
    </source>
</evidence>
<reference evidence="10" key="1">
    <citation type="journal article" date="2014" name="Front. Microbiol.">
        <title>High frequency of phylogenetically diverse reductive dehalogenase-homologous genes in deep subseafloor sedimentary metagenomes.</title>
        <authorList>
            <person name="Kawai M."/>
            <person name="Futagami T."/>
            <person name="Toyoda A."/>
            <person name="Takaki Y."/>
            <person name="Nishi S."/>
            <person name="Hori S."/>
            <person name="Arai W."/>
            <person name="Tsubouchi T."/>
            <person name="Morono Y."/>
            <person name="Uchiyama I."/>
            <person name="Ito T."/>
            <person name="Fujiyama A."/>
            <person name="Inagaki F."/>
            <person name="Takami H."/>
        </authorList>
    </citation>
    <scope>NUCLEOTIDE SEQUENCE</scope>
    <source>
        <strain evidence="10">Expedition CK06-06</strain>
    </source>
</reference>
<protein>
    <recommendedName>
        <fullName evidence="9">ABC transmembrane type-1 domain-containing protein</fullName>
    </recommendedName>
</protein>
<evidence type="ECO:0000313" key="10">
    <source>
        <dbReference type="EMBL" id="GAH55538.1"/>
    </source>
</evidence>
<dbReference type="EMBL" id="BARU01018359">
    <property type="protein sequence ID" value="GAH55538.1"/>
    <property type="molecule type" value="Genomic_DNA"/>
</dbReference>
<feature type="domain" description="ABC transmembrane type-1" evidence="9">
    <location>
        <begin position="37"/>
        <end position="107"/>
    </location>
</feature>
<dbReference type="InterPro" id="IPR043429">
    <property type="entry name" value="ArtM/GltK/GlnP/TcyL/YhdX-like"/>
</dbReference>
<sequence length="107" mass="11721">MGRGPAEVCQSLQGVEESSFINNGDYRVIVKATSKGIVTTLYVSFIAYLMATLSVLVWGLMRVSTIRALREISTVYVEIIRGIPMLVILYYIAFVGAPALANEFVAI</sequence>
<feature type="transmembrane region" description="Helical" evidence="8">
    <location>
        <begin position="41"/>
        <end position="61"/>
    </location>
</feature>
<proteinExistence type="predicted"/>
<comment type="subcellular location">
    <subcellularLocation>
        <location evidence="1">Cell membrane</location>
        <topology evidence="1">Multi-pass membrane protein</topology>
    </subcellularLocation>
</comment>
<dbReference type="GO" id="GO:0022857">
    <property type="term" value="F:transmembrane transporter activity"/>
    <property type="evidence" value="ECO:0007669"/>
    <property type="project" value="InterPro"/>
</dbReference>